<reference evidence="1 2" key="1">
    <citation type="submission" date="2018-12" db="EMBL/GenBank/DDBJ databases">
        <authorList>
            <person name="Grouzdev D.S."/>
            <person name="Krutkina M.S."/>
        </authorList>
    </citation>
    <scope>NUCLEOTIDE SEQUENCE [LARGE SCALE GENOMIC DNA]</scope>
    <source>
        <strain evidence="1 2">RmlP026</strain>
    </source>
</reference>
<protein>
    <submittedName>
        <fullName evidence="1">Uncharacterized protein</fullName>
    </submittedName>
</protein>
<dbReference type="AlphaFoldDB" id="A0A4Q2U1Y0"/>
<proteinExistence type="predicted"/>
<dbReference type="Proteomes" id="UP000290759">
    <property type="component" value="Unassembled WGS sequence"/>
</dbReference>
<evidence type="ECO:0000313" key="2">
    <source>
        <dbReference type="Proteomes" id="UP000290759"/>
    </source>
</evidence>
<dbReference type="RefSeq" id="WP_129230116.1">
    <property type="nucleotide sequence ID" value="NZ_QYBB01000105.1"/>
</dbReference>
<gene>
    <name evidence="1" type="ORF">D3273_27225</name>
</gene>
<keyword evidence="2" id="KW-1185">Reference proteome</keyword>
<accession>A0A4Q2U1Y0</accession>
<evidence type="ECO:0000313" key="1">
    <source>
        <dbReference type="EMBL" id="RYC28831.1"/>
    </source>
</evidence>
<dbReference type="EMBL" id="QYBB01000105">
    <property type="protein sequence ID" value="RYC28831.1"/>
    <property type="molecule type" value="Genomic_DNA"/>
</dbReference>
<sequence>MPDEDHHLTISPEIATFTFLQSHSPRINHRSAGEIATGTGSDRVPLIFAVNDKKGRHSGYLTLDKALDRFGLTMFPDAWGKAPCWHEMPFKTSADRSGYIMPRIGKPPLSKKGKVISIPLDTSDYDSTFLGHCAEMYWRACRGFRAVLIKKELLLYASDPQTTKKMKIRSRGILRDKHVDIFYTGTAPHRCDDGKVRRCRLYVGKRAFDRWISWPTYERLVPILRTTIDSVASTNGFSITKDIWNKTIAPIFNEYEIGYLGQFMKQNVFEKLPARKSRGRPNKVPKDVFQRHMAELTAMVSAEIAQFQSNLAAGHGGPSGEISDASLK</sequence>
<name>A0A4Q2U1Y0_9HYPH</name>
<comment type="caution">
    <text evidence="1">The sequence shown here is derived from an EMBL/GenBank/DDBJ whole genome shotgun (WGS) entry which is preliminary data.</text>
</comment>
<reference evidence="1 2" key="2">
    <citation type="submission" date="2019-02" db="EMBL/GenBank/DDBJ databases">
        <title>'Lichenibacterium ramalinii' gen. nov. sp. nov., 'Lichenibacterium minor' gen. nov. sp. nov.</title>
        <authorList>
            <person name="Pankratov T."/>
        </authorList>
    </citation>
    <scope>NUCLEOTIDE SEQUENCE [LARGE SCALE GENOMIC DNA]</scope>
    <source>
        <strain evidence="1 2">RmlP026</strain>
    </source>
</reference>
<organism evidence="1 2">
    <name type="scientific">Lichenibacterium minor</name>
    <dbReference type="NCBI Taxonomy" id="2316528"/>
    <lineage>
        <taxon>Bacteria</taxon>
        <taxon>Pseudomonadati</taxon>
        <taxon>Pseudomonadota</taxon>
        <taxon>Alphaproteobacteria</taxon>
        <taxon>Hyphomicrobiales</taxon>
        <taxon>Lichenihabitantaceae</taxon>
        <taxon>Lichenibacterium</taxon>
    </lineage>
</organism>